<accession>A0A1I5PYQ0</accession>
<dbReference type="InterPro" id="IPR029058">
    <property type="entry name" value="AB_hydrolase_fold"/>
</dbReference>
<dbReference type="Gene3D" id="3.40.50.1820">
    <property type="entry name" value="alpha/beta hydrolase"/>
    <property type="match status" value="1"/>
</dbReference>
<dbReference type="AlphaFoldDB" id="A0A1I5PYQ0"/>
<evidence type="ECO:0000313" key="2">
    <source>
        <dbReference type="EMBL" id="SFP38811.1"/>
    </source>
</evidence>
<dbReference type="Proteomes" id="UP000198727">
    <property type="component" value="Unassembled WGS sequence"/>
</dbReference>
<protein>
    <submittedName>
        <fullName evidence="2">Uncharacterized protein</fullName>
    </submittedName>
</protein>
<evidence type="ECO:0000313" key="3">
    <source>
        <dbReference type="Proteomes" id="UP000198727"/>
    </source>
</evidence>
<keyword evidence="3" id="KW-1185">Reference proteome</keyword>
<dbReference type="RefSeq" id="WP_243859202.1">
    <property type="nucleotide sequence ID" value="NZ_FOWW01000002.1"/>
</dbReference>
<keyword evidence="1" id="KW-1133">Transmembrane helix</keyword>
<sequence>MTETIGGLGMSPLECLVVLGAVALVLVRWLPVRARWPLTLAASVIVVLSGLVLLEAGVRWTMAPVFVGALITLPFAAVPLLRQRAGRVTWRARWWLALPGSAACLGLIAAGPVAAWALPVPVFPEPSGRYAVGTSALQWTDPNRAETATAEPDDRRTVVVQLWYPAQQSPAAVERAPYMGRTEDEASTVLDSLAAHFGIPGFLLADVARAHERGVRRTGDRRR</sequence>
<name>A0A1I5PYQ0_9PSEU</name>
<proteinExistence type="predicted"/>
<feature type="transmembrane region" description="Helical" evidence="1">
    <location>
        <begin position="60"/>
        <end position="82"/>
    </location>
</feature>
<dbReference type="EMBL" id="FOWW01000002">
    <property type="protein sequence ID" value="SFP38811.1"/>
    <property type="molecule type" value="Genomic_DNA"/>
</dbReference>
<organism evidence="2 3">
    <name type="scientific">Amycolatopsis arida</name>
    <dbReference type="NCBI Taxonomy" id="587909"/>
    <lineage>
        <taxon>Bacteria</taxon>
        <taxon>Bacillati</taxon>
        <taxon>Actinomycetota</taxon>
        <taxon>Actinomycetes</taxon>
        <taxon>Pseudonocardiales</taxon>
        <taxon>Pseudonocardiaceae</taxon>
        <taxon>Amycolatopsis</taxon>
    </lineage>
</organism>
<gene>
    <name evidence="2" type="ORF">SAMN05421810_102438</name>
</gene>
<reference evidence="3" key="1">
    <citation type="submission" date="2016-10" db="EMBL/GenBank/DDBJ databases">
        <authorList>
            <person name="Varghese N."/>
            <person name="Submissions S."/>
        </authorList>
    </citation>
    <scope>NUCLEOTIDE SEQUENCE [LARGE SCALE GENOMIC DNA]</scope>
    <source>
        <strain evidence="3">CGMCC 4.5579</strain>
    </source>
</reference>
<evidence type="ECO:0000256" key="1">
    <source>
        <dbReference type="SAM" id="Phobius"/>
    </source>
</evidence>
<feature type="transmembrane region" description="Helical" evidence="1">
    <location>
        <begin position="6"/>
        <end position="27"/>
    </location>
</feature>
<feature type="transmembrane region" description="Helical" evidence="1">
    <location>
        <begin position="94"/>
        <end position="118"/>
    </location>
</feature>
<keyword evidence="1" id="KW-0812">Transmembrane</keyword>
<dbReference type="STRING" id="587909.SAMN05421810_102438"/>
<keyword evidence="1" id="KW-0472">Membrane</keyword>
<feature type="transmembrane region" description="Helical" evidence="1">
    <location>
        <begin position="34"/>
        <end position="54"/>
    </location>
</feature>